<dbReference type="RefSeq" id="WP_106301405.1">
    <property type="nucleotide sequence ID" value="NZ_PVWO01000046.1"/>
</dbReference>
<organism evidence="1 2">
    <name type="scientific">Chamaesiphon polymorphus CCALA 037</name>
    <dbReference type="NCBI Taxonomy" id="2107692"/>
    <lineage>
        <taxon>Bacteria</taxon>
        <taxon>Bacillati</taxon>
        <taxon>Cyanobacteriota</taxon>
        <taxon>Cyanophyceae</taxon>
        <taxon>Gomontiellales</taxon>
        <taxon>Chamaesiphonaceae</taxon>
        <taxon>Chamaesiphon</taxon>
    </lineage>
</organism>
<sequence>MLAGKYTYCWNRKVLAIFLWEVDGWMGGWVDEWMSGWVDGWMGGWVMDSSKAYRLKPKA</sequence>
<protein>
    <submittedName>
        <fullName evidence="1">Uncharacterized protein</fullName>
    </submittedName>
</protein>
<keyword evidence="2" id="KW-1185">Reference proteome</keyword>
<dbReference type="EMBL" id="PVWO01000046">
    <property type="protein sequence ID" value="PSB58160.1"/>
    <property type="molecule type" value="Genomic_DNA"/>
</dbReference>
<accession>A0A2T1GK05</accession>
<evidence type="ECO:0000313" key="2">
    <source>
        <dbReference type="Proteomes" id="UP000238937"/>
    </source>
</evidence>
<proteinExistence type="predicted"/>
<gene>
    <name evidence="1" type="ORF">C7B77_05865</name>
</gene>
<reference evidence="1 2" key="1">
    <citation type="submission" date="2018-03" db="EMBL/GenBank/DDBJ databases">
        <title>The ancient ancestry and fast evolution of plastids.</title>
        <authorList>
            <person name="Moore K.R."/>
            <person name="Magnabosco C."/>
            <person name="Momper L."/>
            <person name="Gold D.A."/>
            <person name="Bosak T."/>
            <person name="Fournier G.P."/>
        </authorList>
    </citation>
    <scope>NUCLEOTIDE SEQUENCE [LARGE SCALE GENOMIC DNA]</scope>
    <source>
        <strain evidence="1 2">CCALA 037</strain>
    </source>
</reference>
<comment type="caution">
    <text evidence="1">The sequence shown here is derived from an EMBL/GenBank/DDBJ whole genome shotgun (WGS) entry which is preliminary data.</text>
</comment>
<name>A0A2T1GK05_9CYAN</name>
<dbReference type="AlphaFoldDB" id="A0A2T1GK05"/>
<dbReference type="Proteomes" id="UP000238937">
    <property type="component" value="Unassembled WGS sequence"/>
</dbReference>
<evidence type="ECO:0000313" key="1">
    <source>
        <dbReference type="EMBL" id="PSB58160.1"/>
    </source>
</evidence>